<feature type="compositionally biased region" description="Polar residues" evidence="1">
    <location>
        <begin position="1"/>
        <end position="20"/>
    </location>
</feature>
<keyword evidence="3" id="KW-1185">Reference proteome</keyword>
<feature type="region of interest" description="Disordered" evidence="1">
    <location>
        <begin position="58"/>
        <end position="113"/>
    </location>
</feature>
<feature type="region of interest" description="Disordered" evidence="1">
    <location>
        <begin position="1"/>
        <end position="35"/>
    </location>
</feature>
<reference evidence="2" key="1">
    <citation type="journal article" date="2021" name="Nat. Commun.">
        <title>Genetic determinants of endophytism in the Arabidopsis root mycobiome.</title>
        <authorList>
            <person name="Mesny F."/>
            <person name="Miyauchi S."/>
            <person name="Thiergart T."/>
            <person name="Pickel B."/>
            <person name="Atanasova L."/>
            <person name="Karlsson M."/>
            <person name="Huettel B."/>
            <person name="Barry K.W."/>
            <person name="Haridas S."/>
            <person name="Chen C."/>
            <person name="Bauer D."/>
            <person name="Andreopoulos W."/>
            <person name="Pangilinan J."/>
            <person name="LaButti K."/>
            <person name="Riley R."/>
            <person name="Lipzen A."/>
            <person name="Clum A."/>
            <person name="Drula E."/>
            <person name="Henrissat B."/>
            <person name="Kohler A."/>
            <person name="Grigoriev I.V."/>
            <person name="Martin F.M."/>
            <person name="Hacquard S."/>
        </authorList>
    </citation>
    <scope>NUCLEOTIDE SEQUENCE</scope>
    <source>
        <strain evidence="2">MPI-CAGE-AT-0021</strain>
    </source>
</reference>
<evidence type="ECO:0000256" key="1">
    <source>
        <dbReference type="SAM" id="MobiDB-lite"/>
    </source>
</evidence>
<feature type="compositionally biased region" description="Acidic residues" evidence="1">
    <location>
        <begin position="292"/>
        <end position="305"/>
    </location>
</feature>
<feature type="compositionally biased region" description="Basic residues" evidence="1">
    <location>
        <begin position="383"/>
        <end position="393"/>
    </location>
</feature>
<organism evidence="2 3">
    <name type="scientific">Dactylonectria estremocensis</name>
    <dbReference type="NCBI Taxonomy" id="1079267"/>
    <lineage>
        <taxon>Eukaryota</taxon>
        <taxon>Fungi</taxon>
        <taxon>Dikarya</taxon>
        <taxon>Ascomycota</taxon>
        <taxon>Pezizomycotina</taxon>
        <taxon>Sordariomycetes</taxon>
        <taxon>Hypocreomycetidae</taxon>
        <taxon>Hypocreales</taxon>
        <taxon>Nectriaceae</taxon>
        <taxon>Dactylonectria</taxon>
    </lineage>
</organism>
<proteinExistence type="predicted"/>
<gene>
    <name evidence="2" type="ORF">B0J13DRAFT_534580</name>
</gene>
<feature type="region of interest" description="Disordered" evidence="1">
    <location>
        <begin position="214"/>
        <end position="277"/>
    </location>
</feature>
<dbReference type="EMBL" id="JAGMUU010000064">
    <property type="protein sequence ID" value="KAH7110383.1"/>
    <property type="molecule type" value="Genomic_DNA"/>
</dbReference>
<name>A0A9P9D0C7_9HYPO</name>
<evidence type="ECO:0000313" key="2">
    <source>
        <dbReference type="EMBL" id="KAH7110383.1"/>
    </source>
</evidence>
<feature type="region of interest" description="Disordered" evidence="1">
    <location>
        <begin position="455"/>
        <end position="487"/>
    </location>
</feature>
<feature type="compositionally biased region" description="Basic residues" evidence="1">
    <location>
        <begin position="457"/>
        <end position="466"/>
    </location>
</feature>
<dbReference type="AlphaFoldDB" id="A0A9P9D0C7"/>
<dbReference type="Proteomes" id="UP000717696">
    <property type="component" value="Unassembled WGS sequence"/>
</dbReference>
<sequence>MMLSGQLENDASNDSPAYNNRNDEDDTGESPPELHLACDTALTKLPIIDVNGDGSWTEVELEESKNEEFGDLEKPQGRRKRRSQQPLNDRPKRARQVTPGTNPEATSEFNLKSISLQNQKGRKKQEIHWSTRGRCWLDQATSAVYCLSRFSQEFIPILALPPLRLMTAHGGLQPFMFLQSLPGQGSTTPSTPPSPSILSKDETLQNPIQAQEEGISGQSGLGPMAMDLSQHASSTQEPEVCSSGKQPVDDMSGGRDRYGGDVESCSTGLGGSRAQAPRRRARGLYMLHSDYYESDDGDGDGDNNDNNDKRGQQSLELDGADRSRRCSGSVPIEALLNDAKYRPAQSTEDSERDHDSDEDEDENEAYGKRRCKRRHSHEPLASIKRRHYRHTTRQRPTNTTRSVPSDQTPAPHILSPSSSYTISDNSNIRHNFAIFQERRKVSRSSAGLLRDAAVSVKRPRQRRPSLRSRSTQLTYRGKNTQARGILS</sequence>
<feature type="compositionally biased region" description="Polar residues" evidence="1">
    <location>
        <begin position="394"/>
        <end position="408"/>
    </location>
</feature>
<feature type="compositionally biased region" description="Polar residues" evidence="1">
    <location>
        <begin position="477"/>
        <end position="487"/>
    </location>
</feature>
<feature type="region of interest" description="Disordered" evidence="1">
    <location>
        <begin position="290"/>
        <end position="422"/>
    </location>
</feature>
<accession>A0A9P9D0C7</accession>
<feature type="compositionally biased region" description="Basic and acidic residues" evidence="1">
    <location>
        <begin position="62"/>
        <end position="76"/>
    </location>
</feature>
<evidence type="ECO:0000313" key="3">
    <source>
        <dbReference type="Proteomes" id="UP000717696"/>
    </source>
</evidence>
<feature type="compositionally biased region" description="Polar residues" evidence="1">
    <location>
        <begin position="98"/>
        <end position="113"/>
    </location>
</feature>
<feature type="region of interest" description="Disordered" evidence="1">
    <location>
        <begin position="180"/>
        <end position="200"/>
    </location>
</feature>
<protein>
    <submittedName>
        <fullName evidence="2">Uncharacterized protein</fullName>
    </submittedName>
</protein>
<comment type="caution">
    <text evidence="2">The sequence shown here is derived from an EMBL/GenBank/DDBJ whole genome shotgun (WGS) entry which is preliminary data.</text>
</comment>